<dbReference type="AlphaFoldDB" id="A0A0U1NIN5"/>
<keyword evidence="7" id="KW-0675">Receptor</keyword>
<protein>
    <submittedName>
        <fullName evidence="7">Ribose and galactose chemoreceptor protein</fullName>
    </submittedName>
</protein>
<dbReference type="SMART" id="SM00304">
    <property type="entry name" value="HAMP"/>
    <property type="match status" value="2"/>
</dbReference>
<dbReference type="GO" id="GO:0004888">
    <property type="term" value="F:transmembrane signaling receptor activity"/>
    <property type="evidence" value="ECO:0007669"/>
    <property type="project" value="InterPro"/>
</dbReference>
<dbReference type="STRING" id="282199.GCA_001049735_00615"/>
<comment type="similarity">
    <text evidence="2">Belongs to the methyl-accepting chemotaxis (MCP) protein family.</text>
</comment>
<evidence type="ECO:0000256" key="4">
    <source>
        <dbReference type="SAM" id="Coils"/>
    </source>
</evidence>
<dbReference type="Gene3D" id="1.20.120.1530">
    <property type="match status" value="1"/>
</dbReference>
<dbReference type="Gene3D" id="6.10.340.10">
    <property type="match status" value="1"/>
</dbReference>
<feature type="coiled-coil region" evidence="4">
    <location>
        <begin position="356"/>
        <end position="409"/>
    </location>
</feature>
<accession>A0A0U1NIN5</accession>
<dbReference type="GO" id="GO:0007165">
    <property type="term" value="P:signal transduction"/>
    <property type="evidence" value="ECO:0007669"/>
    <property type="project" value="UniProtKB-KW"/>
</dbReference>
<feature type="domain" description="Methyl-accepting transducer" evidence="5">
    <location>
        <begin position="509"/>
        <end position="738"/>
    </location>
</feature>
<dbReference type="PANTHER" id="PTHR43531">
    <property type="entry name" value="PROTEIN ICFG"/>
    <property type="match status" value="1"/>
</dbReference>
<evidence type="ECO:0000313" key="8">
    <source>
        <dbReference type="Proteomes" id="UP000048949"/>
    </source>
</evidence>
<evidence type="ECO:0000256" key="2">
    <source>
        <dbReference type="ARBA" id="ARBA00029447"/>
    </source>
</evidence>
<dbReference type="Pfam" id="PF00672">
    <property type="entry name" value="HAMP"/>
    <property type="match status" value="1"/>
</dbReference>
<dbReference type="EMBL" id="CVQV01000003">
    <property type="protein sequence ID" value="CRK74580.1"/>
    <property type="molecule type" value="Genomic_DNA"/>
</dbReference>
<evidence type="ECO:0000256" key="3">
    <source>
        <dbReference type="PROSITE-ProRule" id="PRU00284"/>
    </source>
</evidence>
<dbReference type="PRINTS" id="PR00260">
    <property type="entry name" value="CHEMTRNSDUCR"/>
</dbReference>
<dbReference type="Gene3D" id="1.10.287.950">
    <property type="entry name" value="Methyl-accepting chemotaxis protein"/>
    <property type="match status" value="1"/>
</dbReference>
<keyword evidence="4" id="KW-0175">Coiled coil</keyword>
<dbReference type="InterPro" id="IPR004089">
    <property type="entry name" value="MCPsignal_dom"/>
</dbReference>
<evidence type="ECO:0000259" key="5">
    <source>
        <dbReference type="PROSITE" id="PS50111"/>
    </source>
</evidence>
<keyword evidence="3" id="KW-0807">Transducer</keyword>
<gene>
    <name evidence="7" type="primary">trg_2</name>
    <name evidence="7" type="ORF">NIG5292_00615</name>
</gene>
<evidence type="ECO:0000259" key="6">
    <source>
        <dbReference type="PROSITE" id="PS50885"/>
    </source>
</evidence>
<dbReference type="Pfam" id="PF00015">
    <property type="entry name" value="MCPsignal"/>
    <property type="match status" value="1"/>
</dbReference>
<organism evidence="7 8">
    <name type="scientific">Nereida ignava</name>
    <dbReference type="NCBI Taxonomy" id="282199"/>
    <lineage>
        <taxon>Bacteria</taxon>
        <taxon>Pseudomonadati</taxon>
        <taxon>Pseudomonadota</taxon>
        <taxon>Alphaproteobacteria</taxon>
        <taxon>Rhodobacterales</taxon>
        <taxon>Roseobacteraceae</taxon>
        <taxon>Nereida</taxon>
    </lineage>
</organism>
<dbReference type="Pfam" id="PF18947">
    <property type="entry name" value="HAMP_2"/>
    <property type="match status" value="1"/>
</dbReference>
<dbReference type="InterPro" id="IPR004090">
    <property type="entry name" value="Chemotax_Me-accpt_rcpt"/>
</dbReference>
<dbReference type="PROSITE" id="PS50885">
    <property type="entry name" value="HAMP"/>
    <property type="match status" value="2"/>
</dbReference>
<name>A0A0U1NIN5_9RHOB</name>
<evidence type="ECO:0000313" key="7">
    <source>
        <dbReference type="EMBL" id="CRK74580.1"/>
    </source>
</evidence>
<proteinExistence type="inferred from homology"/>
<evidence type="ECO:0000256" key="1">
    <source>
        <dbReference type="ARBA" id="ARBA00022500"/>
    </source>
</evidence>
<dbReference type="SUPFAM" id="SSF158472">
    <property type="entry name" value="HAMP domain-like"/>
    <property type="match status" value="1"/>
</dbReference>
<dbReference type="InterPro" id="IPR003660">
    <property type="entry name" value="HAMP_dom"/>
</dbReference>
<dbReference type="SMART" id="SM00283">
    <property type="entry name" value="MA"/>
    <property type="match status" value="1"/>
</dbReference>
<dbReference type="PANTHER" id="PTHR43531:SF11">
    <property type="entry name" value="METHYL-ACCEPTING CHEMOTAXIS PROTEIN 3"/>
    <property type="match status" value="1"/>
</dbReference>
<reference evidence="7 8" key="1">
    <citation type="submission" date="2015-04" db="EMBL/GenBank/DDBJ databases">
        <authorList>
            <person name="Syromyatnikov M.Y."/>
            <person name="Popov V.N."/>
        </authorList>
    </citation>
    <scope>NUCLEOTIDE SEQUENCE [LARGE SCALE GENOMIC DNA]</scope>
    <source>
        <strain evidence="7 8">CECT 5292</strain>
    </source>
</reference>
<keyword evidence="1" id="KW-0145">Chemotaxis</keyword>
<dbReference type="GO" id="GO:0006935">
    <property type="term" value="P:chemotaxis"/>
    <property type="evidence" value="ECO:0007669"/>
    <property type="project" value="UniProtKB-KW"/>
</dbReference>
<dbReference type="GO" id="GO:0016020">
    <property type="term" value="C:membrane"/>
    <property type="evidence" value="ECO:0007669"/>
    <property type="project" value="InterPro"/>
</dbReference>
<feature type="domain" description="HAMP" evidence="6">
    <location>
        <begin position="307"/>
        <end position="360"/>
    </location>
</feature>
<dbReference type="Proteomes" id="UP000048949">
    <property type="component" value="Unassembled WGS sequence"/>
</dbReference>
<sequence>MGGMIVLQILAFAVFSFGIFKTEHQGAEQDRYFKLTDQLSRVDALSFKYTAVDASLRTYNASPSIDTLEQLVAQLDTTQTEVEILQQTLGSASNITGKLAELNTTLNAFDTDVVALKQAQTKFREANTSLRDIGDEQIKQTKAVIEAAYAIGDSFSAYRGNLALIDAMTAQTFVRDFLATGNPELLEDARALLATSADNVSQIIQRTQNKPYQVFAIEVEKLLSGYVTVIDQLTPSRTERRSLYATIDSHNITARSILAQLVQQTAKADTTNRAELAAEKDSSVLTFAIASGAVLLFGLISSAAFVANLRRDISSSISEMMAVADGDFDLEVSGLDRKNELGQIARALDVLRKEGARAKELTRQNAKEANKRIELEQANAQQREAQLKKEREQQEKEAKRIAVENAEMVRLRADIANVVDAASDGDFTKRIVSKFEDRDLQNVAASINALVAQVEDGLQTTGLVMERLASGDVGARMEGTFHGAFARLQETVNETVQSLAQLVSTIQTDCSQLDHQSADMTLSSNDMAKRAEQQASALEETTAAMLQIKDRVDQSTKTLGDISRFADTTSMEAENASNVVSKAVDAMKDIETASGEISKIVGVIDEIAFQTNLLALNASVEAARAGEAGKGFSVVATEVRALAQRSANASSDIRTLIETNVSDVTKGAALVGNTGDALTNILAQVQKMSANLGDLREGSEVQVDGLTEISTALEALDKLTQHNANIALTGRETAQNLKSQVANIQGAISVFQHSDTSANGGGTSAYADVGAA</sequence>
<keyword evidence="8" id="KW-1185">Reference proteome</keyword>
<dbReference type="SUPFAM" id="SSF58104">
    <property type="entry name" value="Methyl-accepting chemotaxis protein (MCP) signaling domain"/>
    <property type="match status" value="1"/>
</dbReference>
<feature type="domain" description="HAMP" evidence="6">
    <location>
        <begin position="452"/>
        <end position="504"/>
    </location>
</feature>
<dbReference type="PROSITE" id="PS50111">
    <property type="entry name" value="CHEMOTAXIS_TRANSDUC_2"/>
    <property type="match status" value="1"/>
</dbReference>
<dbReference type="InterPro" id="IPR051310">
    <property type="entry name" value="MCP_chemotaxis"/>
</dbReference>